<dbReference type="SUPFAM" id="SSF55797">
    <property type="entry name" value="PR-1-like"/>
    <property type="match status" value="1"/>
</dbReference>
<evidence type="ECO:0000259" key="2">
    <source>
        <dbReference type="PROSITE" id="PS00022"/>
    </source>
</evidence>
<dbReference type="Gene3D" id="2.10.25.10">
    <property type="entry name" value="Laminin"/>
    <property type="match status" value="1"/>
</dbReference>
<dbReference type="InterPro" id="IPR002413">
    <property type="entry name" value="V5_allergen-like"/>
</dbReference>
<dbReference type="PANTHER" id="PTHR10334">
    <property type="entry name" value="CYSTEINE-RICH SECRETORY PROTEIN-RELATED"/>
    <property type="match status" value="1"/>
</dbReference>
<keyword evidence="3" id="KW-1185">Reference proteome</keyword>
<dbReference type="Pfam" id="PF00188">
    <property type="entry name" value="CAP"/>
    <property type="match status" value="1"/>
</dbReference>
<feature type="chain" id="PRO_5010175302" evidence="1">
    <location>
        <begin position="25"/>
        <end position="354"/>
    </location>
</feature>
<dbReference type="OrthoDB" id="43654at2759"/>
<evidence type="ECO:0000313" key="4">
    <source>
        <dbReference type="RefSeq" id="XP_013397582.1"/>
    </source>
</evidence>
<dbReference type="InterPro" id="IPR001283">
    <property type="entry name" value="CRISP-related"/>
</dbReference>
<dbReference type="PRINTS" id="PR00838">
    <property type="entry name" value="V5ALLERGEN"/>
</dbReference>
<name>A0A1S3IH93_LINAN</name>
<dbReference type="InterPro" id="IPR035940">
    <property type="entry name" value="CAP_sf"/>
</dbReference>
<dbReference type="AlphaFoldDB" id="A0A1S3IH93"/>
<evidence type="ECO:0000313" key="3">
    <source>
        <dbReference type="Proteomes" id="UP000085678"/>
    </source>
</evidence>
<keyword evidence="1" id="KW-0732">Signal</keyword>
<gene>
    <name evidence="4" type="primary">LOC106164268</name>
</gene>
<dbReference type="GO" id="GO:0005576">
    <property type="term" value="C:extracellular region"/>
    <property type="evidence" value="ECO:0007669"/>
    <property type="project" value="InterPro"/>
</dbReference>
<dbReference type="PROSITE" id="PS01009">
    <property type="entry name" value="CRISP_1"/>
    <property type="match status" value="1"/>
</dbReference>
<organism evidence="3 4">
    <name type="scientific">Lingula anatina</name>
    <name type="common">Brachiopod</name>
    <name type="synonym">Lingula unguis</name>
    <dbReference type="NCBI Taxonomy" id="7574"/>
    <lineage>
        <taxon>Eukaryota</taxon>
        <taxon>Metazoa</taxon>
        <taxon>Spiralia</taxon>
        <taxon>Lophotrochozoa</taxon>
        <taxon>Brachiopoda</taxon>
        <taxon>Linguliformea</taxon>
        <taxon>Lingulata</taxon>
        <taxon>Lingulida</taxon>
        <taxon>Linguloidea</taxon>
        <taxon>Lingulidae</taxon>
        <taxon>Lingula</taxon>
    </lineage>
</organism>
<protein>
    <submittedName>
        <fullName evidence="4">Serotriflin</fullName>
    </submittedName>
</protein>
<dbReference type="SMART" id="SM00198">
    <property type="entry name" value="SCP"/>
    <property type="match status" value="1"/>
</dbReference>
<accession>A0A1S3IH93</accession>
<dbReference type="GeneID" id="106164268"/>
<feature type="domain" description="EGF-like" evidence="2">
    <location>
        <begin position="255"/>
        <end position="266"/>
    </location>
</feature>
<dbReference type="PRINTS" id="PR00837">
    <property type="entry name" value="V5TPXLIKE"/>
</dbReference>
<dbReference type="InterPro" id="IPR014044">
    <property type="entry name" value="CAP_dom"/>
</dbReference>
<evidence type="ECO:0000256" key="1">
    <source>
        <dbReference type="SAM" id="SignalP"/>
    </source>
</evidence>
<dbReference type="InterPro" id="IPR018244">
    <property type="entry name" value="Allrgn_V5/Tpx1_CS"/>
</dbReference>
<dbReference type="STRING" id="7574.A0A1S3IH93"/>
<dbReference type="InParanoid" id="A0A1S3IH93"/>
<dbReference type="FunCoup" id="A0A1S3IH93">
    <property type="interactions" value="7"/>
</dbReference>
<sequence>MQKKVAGVLFVIAAFGVLKLDAAAKLPWQVYKRTSSGYTTREEAAILKRHNEMRRSVSPSASNMRSMVWDNDLALIAKRWANKCEWRHGNIKQGTPYANDYLGQNLYSSTHPPSTTVEPMNSWFAEKKDYSYARDTCKPGEICGHYTQLVWANSYRLGCAFKECRRNSPFGTSKWYYSVCNYYPGGNIIGRKPYKTGRPCSKCAAQGNTGDCVQGLCATTYQCDREPESCGLENTCGRVIECDNGGTPDYDTCGCRCPPAYGGRTCRAAKCSAVYKCQNGGKFDYDSCTCQCTEFFAGRTCERAKCSELGQSGKDVYWCSTVGPEWCQPGFHLVGEPEDQEIRYKYCPRKCGIC</sequence>
<dbReference type="Proteomes" id="UP000085678">
    <property type="component" value="Unplaced"/>
</dbReference>
<dbReference type="PROSITE" id="PS00022">
    <property type="entry name" value="EGF_1"/>
    <property type="match status" value="1"/>
</dbReference>
<dbReference type="KEGG" id="lak:106164268"/>
<feature type="signal peptide" evidence="1">
    <location>
        <begin position="1"/>
        <end position="24"/>
    </location>
</feature>
<dbReference type="InterPro" id="IPR000742">
    <property type="entry name" value="EGF"/>
</dbReference>
<proteinExistence type="predicted"/>
<dbReference type="Gene3D" id="3.40.33.10">
    <property type="entry name" value="CAP"/>
    <property type="match status" value="1"/>
</dbReference>
<dbReference type="RefSeq" id="XP_013397582.1">
    <property type="nucleotide sequence ID" value="XM_013542128.1"/>
</dbReference>
<reference evidence="4" key="1">
    <citation type="submission" date="2025-08" db="UniProtKB">
        <authorList>
            <consortium name="RefSeq"/>
        </authorList>
    </citation>
    <scope>IDENTIFICATION</scope>
    <source>
        <tissue evidence="4">Gonads</tissue>
    </source>
</reference>